<sequence>MDPQYATVDQLAEITDTMASLRDAILGLGQRIDGHQAQPLPIPGSTLNDSTTPPPPPPPSGPSGPIIQQDYIVPPPPPPPVQSAPQAGAFVLHGQTETTPYSVVAPAQIVDDTHARIDKIEQRMRSLHVSDRIMGWDGYDDMLVAALPVEFRMPDIKRYMGIGCPRIHLQLYSIVMRGHRLDEAQMIMLFPLSLSGAAQRWFASLDPSRRRTWADLGQEFIRQYSFNTIVDVSQRELEALRQGPAETVTSFISRWREKIAQIIDRPSERDQISMIMCSLQPRFARHLMGFPQTDFSSLVQALYGIEEGISRGLWADSSPSDSKGKKSGSGPRPSDVGTIGMTGHRSSRRPSFQIQFLGTPYQMIQHDQYRPVTPIRPVGPTYLHPPPQPVYATQAPQRPPMQFHHQYRAPPPPRPVRQFTQLGMPLSRAFPEIGDEIFMMGWDGEAPQPISLYEESDFVGNIPRQQIPRPFSLTPDRIYGPPPVSPVYLQHVPPMTPFILFPEEYRPSHRDVQIVTRSGRVAQPPPVDKPFAGIAAREEREDDEILRQLRTTQARISIWSLLASSSRRVPSVLLDNGSTLNVCPLVIAIALGFSPGDFRPSTHTIRAYDGTQRTVMGTLSTHVMIGPVSYSIVFQVLRIQSSFNLLLGRPWIHEAGAIPSEGFTFDEVQVVSLEDGSRDMVPMSFDKHNSILVLSMMRGMSYLPGMGLGRRQQGPNEFTFTVDHDTPYGLGYIPREADARYMSQLRRDRVRARMSGIPFDYPLRPYTFQLADYFIRSSEHTPRTEGTIHIPETVEIQDIQQALG</sequence>
<dbReference type="InterPro" id="IPR021109">
    <property type="entry name" value="Peptidase_aspartic_dom_sf"/>
</dbReference>
<evidence type="ECO:0000256" key="1">
    <source>
        <dbReference type="SAM" id="MobiDB-lite"/>
    </source>
</evidence>
<dbReference type="InterPro" id="IPR005162">
    <property type="entry name" value="Retrotrans_gag_dom"/>
</dbReference>
<feature type="domain" description="Retrotransposon gag" evidence="2">
    <location>
        <begin position="189"/>
        <end position="277"/>
    </location>
</feature>
<feature type="region of interest" description="Disordered" evidence="1">
    <location>
        <begin position="35"/>
        <end position="86"/>
    </location>
</feature>
<dbReference type="PANTHER" id="PTHR33223">
    <property type="entry name" value="CCHC-TYPE DOMAIN-CONTAINING PROTEIN"/>
    <property type="match status" value="1"/>
</dbReference>
<feature type="compositionally biased region" description="Pro residues" evidence="1">
    <location>
        <begin position="52"/>
        <end position="62"/>
    </location>
</feature>
<dbReference type="EMBL" id="AM457222">
    <property type="protein sequence ID" value="CAN81080.1"/>
    <property type="molecule type" value="Genomic_DNA"/>
</dbReference>
<feature type="region of interest" description="Disordered" evidence="1">
    <location>
        <begin position="313"/>
        <end position="350"/>
    </location>
</feature>
<name>A5BF18_VITVI</name>
<evidence type="ECO:0000313" key="3">
    <source>
        <dbReference type="EMBL" id="CAN81080.1"/>
    </source>
</evidence>
<dbReference type="Pfam" id="PF03732">
    <property type="entry name" value="Retrotrans_gag"/>
    <property type="match status" value="1"/>
</dbReference>
<dbReference type="AlphaFoldDB" id="A5BF18"/>
<protein>
    <recommendedName>
        <fullName evidence="2">Retrotransposon gag domain-containing protein</fullName>
    </recommendedName>
</protein>
<organism evidence="3">
    <name type="scientific">Vitis vinifera</name>
    <name type="common">Grape</name>
    <dbReference type="NCBI Taxonomy" id="29760"/>
    <lineage>
        <taxon>Eukaryota</taxon>
        <taxon>Viridiplantae</taxon>
        <taxon>Streptophyta</taxon>
        <taxon>Embryophyta</taxon>
        <taxon>Tracheophyta</taxon>
        <taxon>Spermatophyta</taxon>
        <taxon>Magnoliopsida</taxon>
        <taxon>eudicotyledons</taxon>
        <taxon>Gunneridae</taxon>
        <taxon>Pentapetalae</taxon>
        <taxon>rosids</taxon>
        <taxon>Vitales</taxon>
        <taxon>Vitaceae</taxon>
        <taxon>Viteae</taxon>
        <taxon>Vitis</taxon>
    </lineage>
</organism>
<proteinExistence type="predicted"/>
<feature type="compositionally biased region" description="Pro residues" evidence="1">
    <location>
        <begin position="73"/>
        <end position="82"/>
    </location>
</feature>
<accession>A5BF18</accession>
<dbReference type="PANTHER" id="PTHR33223:SF8">
    <property type="entry name" value="OS04G0172440 PROTEIN"/>
    <property type="match status" value="1"/>
</dbReference>
<reference evidence="3" key="1">
    <citation type="journal article" date="2007" name="PLoS ONE">
        <title>The first genome sequence of an elite grapevine cultivar (Pinot noir Vitis vinifera L.): coping with a highly heterozygous genome.</title>
        <authorList>
            <person name="Velasco R."/>
            <person name="Zharkikh A."/>
            <person name="Troggio M."/>
            <person name="Cartwright D.A."/>
            <person name="Cestaro A."/>
            <person name="Pruss D."/>
            <person name="Pindo M."/>
            <person name="FitzGerald L.M."/>
            <person name="Vezzulli S."/>
            <person name="Reid J."/>
            <person name="Malacarne G."/>
            <person name="Iliev D."/>
            <person name="Coppola G."/>
            <person name="Wardell B."/>
            <person name="Micheletti D."/>
            <person name="Macalma T."/>
            <person name="Facci M."/>
            <person name="Mitchell J.T."/>
            <person name="Perazzolli M."/>
            <person name="Eldredge G."/>
            <person name="Gatto P."/>
            <person name="Oyzerski R."/>
            <person name="Moretto M."/>
            <person name="Gutin N."/>
            <person name="Stefanini M."/>
            <person name="Chen Y."/>
            <person name="Segala C."/>
            <person name="Davenport C."/>
            <person name="Dematte L."/>
            <person name="Mraz A."/>
            <person name="Battilana J."/>
            <person name="Stormo K."/>
            <person name="Costa F."/>
            <person name="Tao Q."/>
            <person name="Si-Ammour A."/>
            <person name="Harkins T."/>
            <person name="Lackey A."/>
            <person name="Perbost C."/>
            <person name="Taillon B."/>
            <person name="Stella A."/>
            <person name="Solovyev V."/>
            <person name="Fawcett J.A."/>
            <person name="Sterck L."/>
            <person name="Vandepoele K."/>
            <person name="Grando S.M."/>
            <person name="Toppo S."/>
            <person name="Moser C."/>
            <person name="Lanchbury J."/>
            <person name="Bogden R."/>
            <person name="Skolnick M."/>
            <person name="Sgaramella V."/>
            <person name="Bhatnagar S.K."/>
            <person name="Fontana P."/>
            <person name="Gutin A."/>
            <person name="Van de Peer Y."/>
            <person name="Salamini F."/>
            <person name="Viola R."/>
        </authorList>
    </citation>
    <scope>NUCLEOTIDE SEQUENCE</scope>
</reference>
<gene>
    <name evidence="3" type="ORF">VITISV_028864</name>
</gene>
<dbReference type="Gene3D" id="2.40.70.10">
    <property type="entry name" value="Acid Proteases"/>
    <property type="match status" value="1"/>
</dbReference>
<dbReference type="CDD" id="cd00303">
    <property type="entry name" value="retropepsin_like"/>
    <property type="match status" value="1"/>
</dbReference>
<evidence type="ECO:0000259" key="2">
    <source>
        <dbReference type="Pfam" id="PF03732"/>
    </source>
</evidence>